<dbReference type="InterPro" id="IPR048304">
    <property type="entry name" value="UbiD_Rift_dom"/>
</dbReference>
<dbReference type="PANTHER" id="PTHR30108:SF7">
    <property type="entry name" value="3-POLYPRENYL-4-HYDROXYBENZOATE DECARBOXYLASE"/>
    <property type="match status" value="1"/>
</dbReference>
<dbReference type="InterPro" id="IPR002830">
    <property type="entry name" value="UbiD"/>
</dbReference>
<proteinExistence type="predicted"/>
<organism evidence="4 5">
    <name type="scientific">Desulfovibrio falkowii</name>
    <dbReference type="NCBI Taxonomy" id="3136602"/>
    <lineage>
        <taxon>Bacteria</taxon>
        <taxon>Pseudomonadati</taxon>
        <taxon>Thermodesulfobacteriota</taxon>
        <taxon>Desulfovibrionia</taxon>
        <taxon>Desulfovibrionales</taxon>
        <taxon>Desulfovibrionaceae</taxon>
        <taxon>Desulfovibrio</taxon>
    </lineage>
</organism>
<dbReference type="InterPro" id="IPR049383">
    <property type="entry name" value="UbiD-like_N"/>
</dbReference>
<reference evidence="4 5" key="1">
    <citation type="journal article" date="2025" name="Int. J. Syst. Evol. Microbiol.">
        <title>Desulfovibrio falkowii sp. nov., Porphyromonas miyakawae sp. nov., Mediterraneibacter flintii sp. nov. and Owariibacterium komagatae gen. nov., sp. nov., isolated from human faeces.</title>
        <authorList>
            <person name="Hamaguchi T."/>
            <person name="Ohara M."/>
            <person name="Hisatomi A."/>
            <person name="Sekiguchi K."/>
            <person name="Takeda J.I."/>
            <person name="Ueyama J."/>
            <person name="Ito M."/>
            <person name="Nishiwaki H."/>
            <person name="Ogi T."/>
            <person name="Hirayama M."/>
            <person name="Ohkuma M."/>
            <person name="Sakamoto M."/>
            <person name="Ohno K."/>
        </authorList>
    </citation>
    <scope>NUCLEOTIDE SEQUENCE [LARGE SCALE GENOMIC DNA]</scope>
    <source>
        <strain evidence="4 5">13CB8C</strain>
    </source>
</reference>
<evidence type="ECO:0000313" key="5">
    <source>
        <dbReference type="Proteomes" id="UP001628192"/>
    </source>
</evidence>
<feature type="domain" description="3-octaprenyl-4-hydroxybenzoate carboxy-lyase-like C-terminal" evidence="3">
    <location>
        <begin position="326"/>
        <end position="459"/>
    </location>
</feature>
<evidence type="ECO:0000313" key="4">
    <source>
        <dbReference type="EMBL" id="GAB1254296.1"/>
    </source>
</evidence>
<dbReference type="EMBL" id="BAAFSG010000001">
    <property type="protein sequence ID" value="GAB1254296.1"/>
    <property type="molecule type" value="Genomic_DNA"/>
</dbReference>
<comment type="caution">
    <text evidence="4">The sequence shown here is derived from an EMBL/GenBank/DDBJ whole genome shotgun (WGS) entry which is preliminary data.</text>
</comment>
<accession>A0ABQ0E947</accession>
<keyword evidence="5" id="KW-1185">Reference proteome</keyword>
<sequence length="621" mass="67618">MSYRNMQECLADLEAHGHLKRIDAEVDPCLELAAIQRRAFRANAPALLFTRVKGTSFPMLCNLFGTRERLHYIFRDSLPAVHAVLAAKADPAAALKTLWRSLAAVPGLWRMLPRTRHAGTGEGVPVLARRCAPADLPRLTCWPMDGGAFITLPLVYTEDPEKPGTDASNLGMYRVQQSGNAYAPDEMGLHYQIHRGIGVHHAHALAAGRPLPVHVYVGGPPSLTVAAVMPLPERLSELRFAGLLGGRRMDLARVDGLPLPVLAEADFCISGHVLPGLKPEGPFGDHVGYYSLTHDFPVFRVDAVYHREGAVWPFTAVGRPPQEDTVFGDFIHELTGPLVPQVFQGVREVHAVDAAGVHPLLLALGSERYTPYEAGRRPRELLTAALHLLGTTQTALAKYVLVAAHEDAPGLSARHAPEFLRHMLERADFSRDLHFITHSTNDTLDYTGLGLNEGSKLIWASAGEKRRTLGLELTGPAADMPSLPEGFGDVRLVGPGMLVVRGPAHALGRNQQDPGVEALAQALARWPGREAFPLVLVVDDADFCAENMDNFLWVAFTRSDPATDVYGARAQTRAKHWSCEAPLVMDARLKPFHAPPLEEDPAITRRVDALAAPGGPLHGYI</sequence>
<feature type="domain" description="3-octaprenyl-4-hydroxybenzoate carboxy-lyase-like N-terminal" evidence="2">
    <location>
        <begin position="10"/>
        <end position="80"/>
    </location>
</feature>
<gene>
    <name evidence="4" type="ORF">Defa_17830</name>
</gene>
<dbReference type="SUPFAM" id="SSF143968">
    <property type="entry name" value="UbiD C-terminal domain-like"/>
    <property type="match status" value="2"/>
</dbReference>
<evidence type="ECO:0000259" key="2">
    <source>
        <dbReference type="Pfam" id="PF20695"/>
    </source>
</evidence>
<dbReference type="PANTHER" id="PTHR30108">
    <property type="entry name" value="3-OCTAPRENYL-4-HYDROXYBENZOATE CARBOXY-LYASE-RELATED"/>
    <property type="match status" value="1"/>
</dbReference>
<dbReference type="RefSeq" id="WP_407844687.1">
    <property type="nucleotide sequence ID" value="NZ_BAAFSG010000001.1"/>
</dbReference>
<dbReference type="Pfam" id="PF01977">
    <property type="entry name" value="UbiD"/>
    <property type="match status" value="1"/>
</dbReference>
<dbReference type="SUPFAM" id="SSF50475">
    <property type="entry name" value="FMN-binding split barrel"/>
    <property type="match status" value="1"/>
</dbReference>
<evidence type="ECO:0000259" key="1">
    <source>
        <dbReference type="Pfam" id="PF01977"/>
    </source>
</evidence>
<feature type="domain" description="3-octaprenyl-4-hydroxybenzoate carboxy-lyase-like Rift-related" evidence="1">
    <location>
        <begin position="135"/>
        <end position="320"/>
    </location>
</feature>
<name>A0ABQ0E947_9BACT</name>
<dbReference type="InterPro" id="IPR049381">
    <property type="entry name" value="UbiD-like_C"/>
</dbReference>
<evidence type="ECO:0000259" key="3">
    <source>
        <dbReference type="Pfam" id="PF20696"/>
    </source>
</evidence>
<dbReference type="Proteomes" id="UP001628192">
    <property type="component" value="Unassembled WGS sequence"/>
</dbReference>
<dbReference type="Pfam" id="PF20696">
    <property type="entry name" value="UbiD_C"/>
    <property type="match status" value="1"/>
</dbReference>
<dbReference type="Gene3D" id="3.40.1670.10">
    <property type="entry name" value="UbiD C-terminal domain-like"/>
    <property type="match status" value="1"/>
</dbReference>
<protein>
    <submittedName>
        <fullName evidence="4">UbiD family decarboxylase</fullName>
    </submittedName>
</protein>
<dbReference type="Pfam" id="PF20695">
    <property type="entry name" value="UbiD_N"/>
    <property type="match status" value="1"/>
</dbReference>